<dbReference type="CDD" id="cd07197">
    <property type="entry name" value="nitrilase"/>
    <property type="match status" value="1"/>
</dbReference>
<reference evidence="3 4" key="1">
    <citation type="submission" date="2015-05" db="EMBL/GenBank/DDBJ databases">
        <title>Distinctive expansion of gene families associated with plant cell wall degradation and secondary metabolism in the genomes of grapevine trunk pathogens.</title>
        <authorList>
            <person name="Lawrence D.P."/>
            <person name="Travadon R."/>
            <person name="Rolshausen P.E."/>
            <person name="Baumgartner K."/>
        </authorList>
    </citation>
    <scope>NUCLEOTIDE SEQUENCE [LARGE SCALE GENOMIC DNA]</scope>
    <source>
        <strain evidence="3">UCRPC4</strain>
    </source>
</reference>
<dbReference type="InterPro" id="IPR036526">
    <property type="entry name" value="C-N_Hydrolase_sf"/>
</dbReference>
<evidence type="ECO:0000313" key="4">
    <source>
        <dbReference type="Proteomes" id="UP000053317"/>
    </source>
</evidence>
<gene>
    <name evidence="3" type="ORF">UCRPC4_g04345</name>
</gene>
<dbReference type="PANTHER" id="PTHR43674">
    <property type="entry name" value="NITRILASE C965.09-RELATED"/>
    <property type="match status" value="1"/>
</dbReference>
<accession>A0A0G2G8B3</accession>
<dbReference type="Pfam" id="PF00795">
    <property type="entry name" value="CN_hydrolase"/>
    <property type="match status" value="1"/>
</dbReference>
<protein>
    <submittedName>
        <fullName evidence="3">Putative carbon-nitrogen family</fullName>
    </submittedName>
</protein>
<sequence length="285" mass="31605">MSSYKIAAIQLYCEPLAPEANHKRACDFIRKAAAKGAQLAVLPEFHLNAWEPSHPEWAIQAAQYRKYVESYCGDADANNPLFRNVAYFIDNQGKILGSYQKKNLWHSERGHLTSAVDDLHPVIDTPIGKVGLLACWDLAFPEAFRELIAGGAETIIIPAYWTFAEASGAGMRYNARCEQLVLNSMVVSRCFENTCAIVFVNAGNAVPKRDDKKNICVGESQISVPFIGALEKLGDAEGMIIADIDTQILKDAEDNYKVREDMAKSNWHYVYRHSTIGKNGISATT</sequence>
<evidence type="ECO:0000313" key="3">
    <source>
        <dbReference type="EMBL" id="KKY19918.1"/>
    </source>
</evidence>
<feature type="domain" description="CN hydrolase" evidence="2">
    <location>
        <begin position="4"/>
        <end position="246"/>
    </location>
</feature>
<dbReference type="PROSITE" id="PS50263">
    <property type="entry name" value="CN_HYDROLASE"/>
    <property type="match status" value="1"/>
</dbReference>
<dbReference type="AlphaFoldDB" id="A0A0G2G8B3"/>
<comment type="caution">
    <text evidence="3">The sequence shown here is derived from an EMBL/GenBank/DDBJ whole genome shotgun (WGS) entry which is preliminary data.</text>
</comment>
<dbReference type="OrthoDB" id="412018at2759"/>
<dbReference type="GO" id="GO:0016811">
    <property type="term" value="F:hydrolase activity, acting on carbon-nitrogen (but not peptide) bonds, in linear amides"/>
    <property type="evidence" value="ECO:0007669"/>
    <property type="project" value="TreeGrafter"/>
</dbReference>
<dbReference type="Gene3D" id="3.60.110.10">
    <property type="entry name" value="Carbon-nitrogen hydrolase"/>
    <property type="match status" value="1"/>
</dbReference>
<dbReference type="Proteomes" id="UP000053317">
    <property type="component" value="Unassembled WGS sequence"/>
</dbReference>
<dbReference type="InterPro" id="IPR003010">
    <property type="entry name" value="C-N_Hydrolase"/>
</dbReference>
<name>A0A0G2G8B3_PHACM</name>
<organism evidence="3 4">
    <name type="scientific">Phaeomoniella chlamydospora</name>
    <name type="common">Phaeoacremonium chlamydosporum</name>
    <dbReference type="NCBI Taxonomy" id="158046"/>
    <lineage>
        <taxon>Eukaryota</taxon>
        <taxon>Fungi</taxon>
        <taxon>Dikarya</taxon>
        <taxon>Ascomycota</taxon>
        <taxon>Pezizomycotina</taxon>
        <taxon>Eurotiomycetes</taxon>
        <taxon>Chaetothyriomycetidae</taxon>
        <taxon>Phaeomoniellales</taxon>
        <taxon>Phaeomoniellaceae</taxon>
        <taxon>Phaeomoniella</taxon>
    </lineage>
</organism>
<dbReference type="InterPro" id="IPR050345">
    <property type="entry name" value="Aliph_Amidase/BUP"/>
</dbReference>
<dbReference type="SUPFAM" id="SSF56317">
    <property type="entry name" value="Carbon-nitrogen hydrolase"/>
    <property type="match status" value="1"/>
</dbReference>
<dbReference type="EMBL" id="LCWF01000104">
    <property type="protein sequence ID" value="KKY19918.1"/>
    <property type="molecule type" value="Genomic_DNA"/>
</dbReference>
<proteinExistence type="predicted"/>
<reference evidence="3 4" key="2">
    <citation type="submission" date="2015-05" db="EMBL/GenBank/DDBJ databases">
        <authorList>
            <person name="Morales-Cruz A."/>
            <person name="Amrine K.C."/>
            <person name="Cantu D."/>
        </authorList>
    </citation>
    <scope>NUCLEOTIDE SEQUENCE [LARGE SCALE GENOMIC DNA]</scope>
    <source>
        <strain evidence="3">UCRPC4</strain>
    </source>
</reference>
<keyword evidence="4" id="KW-1185">Reference proteome</keyword>
<evidence type="ECO:0000259" key="2">
    <source>
        <dbReference type="PROSITE" id="PS50263"/>
    </source>
</evidence>
<dbReference type="PANTHER" id="PTHR43674:SF16">
    <property type="entry name" value="CARBON-NITROGEN FAMILY, PUTATIVE (AFU_ORTHOLOGUE AFUA_5G02350)-RELATED"/>
    <property type="match status" value="1"/>
</dbReference>
<evidence type="ECO:0000256" key="1">
    <source>
        <dbReference type="ARBA" id="ARBA00022801"/>
    </source>
</evidence>
<keyword evidence="1" id="KW-0378">Hydrolase</keyword>